<keyword evidence="2" id="KW-1185">Reference proteome</keyword>
<organism evidence="1 2">
    <name type="scientific">Streptomyces demainii</name>
    <dbReference type="NCBI Taxonomy" id="588122"/>
    <lineage>
        <taxon>Bacteria</taxon>
        <taxon>Bacillati</taxon>
        <taxon>Actinomycetota</taxon>
        <taxon>Actinomycetes</taxon>
        <taxon>Kitasatosporales</taxon>
        <taxon>Streptomycetaceae</taxon>
        <taxon>Streptomyces</taxon>
    </lineage>
</organism>
<dbReference type="EMBL" id="JAURUE010000002">
    <property type="protein sequence ID" value="MDP9615927.1"/>
    <property type="molecule type" value="Genomic_DNA"/>
</dbReference>
<reference evidence="1 2" key="1">
    <citation type="submission" date="2023-07" db="EMBL/GenBank/DDBJ databases">
        <title>Sequencing the genomes of 1000 actinobacteria strains.</title>
        <authorList>
            <person name="Klenk H.-P."/>
        </authorList>
    </citation>
    <scope>NUCLEOTIDE SEQUENCE [LARGE SCALE GENOMIC DNA]</scope>
    <source>
        <strain evidence="1 2">DSM 41600</strain>
    </source>
</reference>
<name>A0ABT9L5H3_9ACTN</name>
<accession>A0ABT9L5H3</accession>
<gene>
    <name evidence="1" type="ORF">JOF35_008265</name>
</gene>
<evidence type="ECO:0000313" key="1">
    <source>
        <dbReference type="EMBL" id="MDP9615927.1"/>
    </source>
</evidence>
<sequence length="58" mass="6341">MNPLPQRTERAGAAPVPRARVVIARPGRDGRDRGAGREVIRTVHRLSPAPSDTLERTC</sequence>
<proteinExistence type="predicted"/>
<comment type="caution">
    <text evidence="1">The sequence shown here is derived from an EMBL/GenBank/DDBJ whole genome shotgun (WGS) entry which is preliminary data.</text>
</comment>
<protein>
    <submittedName>
        <fullName evidence="1">Methylmalonyl-CoA mutase cobalamin-binding subunit</fullName>
    </submittedName>
</protein>
<evidence type="ECO:0000313" key="2">
    <source>
        <dbReference type="Proteomes" id="UP001234880"/>
    </source>
</evidence>
<dbReference type="Proteomes" id="UP001234880">
    <property type="component" value="Unassembled WGS sequence"/>
</dbReference>